<dbReference type="SUPFAM" id="SSF48498">
    <property type="entry name" value="Tetracyclin repressor-like, C-terminal domain"/>
    <property type="match status" value="1"/>
</dbReference>
<feature type="DNA-binding region" description="H-T-H motif" evidence="2">
    <location>
        <begin position="100"/>
        <end position="119"/>
    </location>
</feature>
<sequence length="305" mass="33923">MADGIGGAGGSPRRMLENSNDNDAGGNAGGSVGARLDTGEIKRYHNICFQPGGDPCGSEILSMNRAARSPGRPLDNQSLPDEIMSAAESLFARSGYFGTSVREIANKASVNSALISYYFGGKENLFRTIFRKQGMEIVGKRMELLDALRARFKGPIPVDQIVRAYLSPQCELKKSGPRGLAFIRIQAQVHNEFNEMYFSLRREIYDESTKQYIGELERSLPGISLSDITWRMMFLIGAYLYMLADLDRMSDLSDHRFEQGDDTDELLERLTIFVSSGMSAPTVQWPPVLSTTVTPARRRRAVRTK</sequence>
<dbReference type="Pfam" id="PF00440">
    <property type="entry name" value="TetR_N"/>
    <property type="match status" value="1"/>
</dbReference>
<evidence type="ECO:0000259" key="4">
    <source>
        <dbReference type="PROSITE" id="PS50977"/>
    </source>
</evidence>
<dbReference type="PANTHER" id="PTHR30055:SF235">
    <property type="entry name" value="TRANSCRIPTIONAL REGULATORY PROTEIN"/>
    <property type="match status" value="1"/>
</dbReference>
<comment type="caution">
    <text evidence="5">The sequence shown here is derived from an EMBL/GenBank/DDBJ whole genome shotgun (WGS) entry which is preliminary data.</text>
</comment>
<dbReference type="InterPro" id="IPR009057">
    <property type="entry name" value="Homeodomain-like_sf"/>
</dbReference>
<dbReference type="PRINTS" id="PR00455">
    <property type="entry name" value="HTHTETR"/>
</dbReference>
<dbReference type="Pfam" id="PF17939">
    <property type="entry name" value="TetR_C_30"/>
    <property type="match status" value="1"/>
</dbReference>
<feature type="compositionally biased region" description="Gly residues" evidence="3">
    <location>
        <begin position="1"/>
        <end position="10"/>
    </location>
</feature>
<evidence type="ECO:0000256" key="3">
    <source>
        <dbReference type="SAM" id="MobiDB-lite"/>
    </source>
</evidence>
<feature type="domain" description="HTH tetR-type" evidence="4">
    <location>
        <begin position="77"/>
        <end position="137"/>
    </location>
</feature>
<dbReference type="SUPFAM" id="SSF46689">
    <property type="entry name" value="Homeodomain-like"/>
    <property type="match status" value="1"/>
</dbReference>
<dbReference type="InterPro" id="IPR001647">
    <property type="entry name" value="HTH_TetR"/>
</dbReference>
<dbReference type="PROSITE" id="PS50977">
    <property type="entry name" value="HTH_TETR_2"/>
    <property type="match status" value="1"/>
</dbReference>
<dbReference type="Gene3D" id="1.10.357.10">
    <property type="entry name" value="Tetracycline Repressor, domain 2"/>
    <property type="match status" value="1"/>
</dbReference>
<feature type="region of interest" description="Disordered" evidence="3">
    <location>
        <begin position="1"/>
        <end position="31"/>
    </location>
</feature>
<organism evidence="5 6">
    <name type="scientific">Gluconacetobacter sacchari DSM 12717</name>
    <dbReference type="NCBI Taxonomy" id="1307940"/>
    <lineage>
        <taxon>Bacteria</taxon>
        <taxon>Pseudomonadati</taxon>
        <taxon>Pseudomonadota</taxon>
        <taxon>Alphaproteobacteria</taxon>
        <taxon>Acetobacterales</taxon>
        <taxon>Acetobacteraceae</taxon>
        <taxon>Gluconacetobacter</taxon>
    </lineage>
</organism>
<evidence type="ECO:0000256" key="2">
    <source>
        <dbReference type="PROSITE-ProRule" id="PRU00335"/>
    </source>
</evidence>
<dbReference type="InterPro" id="IPR023772">
    <property type="entry name" value="DNA-bd_HTH_TetR-type_CS"/>
</dbReference>
<accession>A0ABQ0P5N7</accession>
<dbReference type="InterPro" id="IPR050109">
    <property type="entry name" value="HTH-type_TetR-like_transc_reg"/>
</dbReference>
<dbReference type="EMBL" id="BAQP01000071">
    <property type="protein sequence ID" value="GBQ23239.1"/>
    <property type="molecule type" value="Genomic_DNA"/>
</dbReference>
<evidence type="ECO:0000313" key="6">
    <source>
        <dbReference type="Proteomes" id="UP001060895"/>
    </source>
</evidence>
<protein>
    <submittedName>
        <fullName evidence="5">TetR family transcriptional regulator</fullName>
    </submittedName>
</protein>
<proteinExistence type="predicted"/>
<keyword evidence="6" id="KW-1185">Reference proteome</keyword>
<evidence type="ECO:0000256" key="1">
    <source>
        <dbReference type="ARBA" id="ARBA00023125"/>
    </source>
</evidence>
<evidence type="ECO:0000313" key="5">
    <source>
        <dbReference type="EMBL" id="GBQ23239.1"/>
    </source>
</evidence>
<dbReference type="PANTHER" id="PTHR30055">
    <property type="entry name" value="HTH-TYPE TRANSCRIPTIONAL REGULATOR RUTR"/>
    <property type="match status" value="1"/>
</dbReference>
<keyword evidence="1 2" id="KW-0238">DNA-binding</keyword>
<name>A0ABQ0P5N7_9PROT</name>
<dbReference type="InterPro" id="IPR041586">
    <property type="entry name" value="PsrA_TetR_C"/>
</dbReference>
<dbReference type="InterPro" id="IPR036271">
    <property type="entry name" value="Tet_transcr_reg_TetR-rel_C_sf"/>
</dbReference>
<gene>
    <name evidence="5" type="ORF">AA12717_1432</name>
</gene>
<reference evidence="5" key="1">
    <citation type="submission" date="2013-04" db="EMBL/GenBank/DDBJ databases">
        <title>The genome sequencing project of 58 acetic acid bacteria.</title>
        <authorList>
            <person name="Okamoto-Kainuma A."/>
            <person name="Ishikawa M."/>
            <person name="Umino S."/>
            <person name="Koizumi Y."/>
            <person name="Shiwa Y."/>
            <person name="Yoshikawa H."/>
            <person name="Matsutani M."/>
            <person name="Matsushita K."/>
        </authorList>
    </citation>
    <scope>NUCLEOTIDE SEQUENCE</scope>
    <source>
        <strain evidence="5">DSM 12717</strain>
    </source>
</reference>
<dbReference type="Proteomes" id="UP001060895">
    <property type="component" value="Unassembled WGS sequence"/>
</dbReference>
<dbReference type="PROSITE" id="PS01081">
    <property type="entry name" value="HTH_TETR_1"/>
    <property type="match status" value="1"/>
</dbReference>